<dbReference type="GO" id="GO:0005524">
    <property type="term" value="F:ATP binding"/>
    <property type="evidence" value="ECO:0007669"/>
    <property type="project" value="UniProtKB-KW"/>
</dbReference>
<feature type="transmembrane region" description="Helical" evidence="4">
    <location>
        <begin position="35"/>
        <end position="58"/>
    </location>
</feature>
<comment type="catalytic activity">
    <reaction evidence="1">
        <text>ATP + protein L-histidine = ADP + protein N-phospho-L-histidine.</text>
        <dbReference type="EC" id="2.7.13.3"/>
    </reaction>
</comment>
<dbReference type="GO" id="GO:0000155">
    <property type="term" value="F:phosphorelay sensor kinase activity"/>
    <property type="evidence" value="ECO:0007669"/>
    <property type="project" value="InterPro"/>
</dbReference>
<accession>A0AA49FKT9</accession>
<dbReference type="CDD" id="cd00082">
    <property type="entry name" value="HisKA"/>
    <property type="match status" value="1"/>
</dbReference>
<dbReference type="SUPFAM" id="SSF47384">
    <property type="entry name" value="Homodimeric domain of signal transducing histidine kinase"/>
    <property type="match status" value="1"/>
</dbReference>
<dbReference type="InterPro" id="IPR004358">
    <property type="entry name" value="Sig_transdc_His_kin-like_C"/>
</dbReference>
<dbReference type="InterPro" id="IPR036890">
    <property type="entry name" value="HATPase_C_sf"/>
</dbReference>
<feature type="transmembrane region" description="Helical" evidence="4">
    <location>
        <begin position="168"/>
        <end position="189"/>
    </location>
</feature>
<dbReference type="AlphaFoldDB" id="A0AA49FKT9"/>
<dbReference type="InterPro" id="IPR005467">
    <property type="entry name" value="His_kinase_dom"/>
</dbReference>
<feature type="transmembrane region" description="Helical" evidence="4">
    <location>
        <begin position="64"/>
        <end position="83"/>
    </location>
</feature>
<dbReference type="EC" id="2.7.13.3" evidence="2"/>
<dbReference type="Pfam" id="PF00512">
    <property type="entry name" value="HisKA"/>
    <property type="match status" value="1"/>
</dbReference>
<proteinExistence type="predicted"/>
<evidence type="ECO:0000259" key="5">
    <source>
        <dbReference type="PROSITE" id="PS50109"/>
    </source>
</evidence>
<name>A0AA49FKT9_9PROT</name>
<sequence length="544" mass="59696">MTQATFSADSAAPPSGVHGEVPADAFWRSLHYFSLYRLIIAAVFLAVFIPTGGALNLGSEAPVLFQWTGYLYLLLAFGFLLILRRFHWAFNLQLTIQVACDVLALTLMMHASGGAKSGIAVMLLVVLAGAGLVGQGRMAVFYAALATLAVLSEQSFRFLYQDASPEDFIRIGLTSVGFFATAIIARLLARRIVANEDLARRRGVELADQLRINQQVIRDMQDGVLVVDKDGHVRQHNPQAEVLLDVHPPESPDLATFSVSLAEHFARARFMEEETGKTVRVPGSGRLLRARFLPPGEGGNTLIYIEDFDRVQAQAQQIKLAALGRLTANIAHEIRNPLAAISHAAELLPEEQRADRQERLIRIIGDNVRRLNRLVSEVLELGRRDRAQPEPVLLPGFLRKFLDEYAIHDPTVRERVALAADAEAIFCFDRAHLHRVVENLLTNALRHAGTVRLEVGWTPSANRAELHIIDDGPGIPEAARGQVFEPFFTTHGSGTGLGLYIARELCDANAARLELLDSATGAHFRITCRGGECPSNPNGGEEPT</sequence>
<protein>
    <recommendedName>
        <fullName evidence="2">histidine kinase</fullName>
        <ecNumber evidence="2">2.7.13.3</ecNumber>
    </recommendedName>
</protein>
<organism evidence="6">
    <name type="scientific">Candidatus Nitricoxidivorans perseverans</name>
    <dbReference type="NCBI Taxonomy" id="2975601"/>
    <lineage>
        <taxon>Bacteria</taxon>
        <taxon>Pseudomonadati</taxon>
        <taxon>Pseudomonadota</taxon>
        <taxon>Betaproteobacteria</taxon>
        <taxon>Nitrosomonadales</taxon>
        <taxon>Sterolibacteriaceae</taxon>
        <taxon>Candidatus Nitricoxidivorans</taxon>
    </lineage>
</organism>
<keyword evidence="4" id="KW-1133">Transmembrane helix</keyword>
<dbReference type="InterPro" id="IPR003594">
    <property type="entry name" value="HATPase_dom"/>
</dbReference>
<dbReference type="SUPFAM" id="SSF55874">
    <property type="entry name" value="ATPase domain of HSP90 chaperone/DNA topoisomerase II/histidine kinase"/>
    <property type="match status" value="1"/>
</dbReference>
<dbReference type="CDD" id="cd00075">
    <property type="entry name" value="HATPase"/>
    <property type="match status" value="1"/>
</dbReference>
<gene>
    <name evidence="6" type="ORF">OHM77_11765</name>
</gene>
<evidence type="ECO:0000256" key="3">
    <source>
        <dbReference type="ARBA" id="ARBA00022553"/>
    </source>
</evidence>
<keyword evidence="6" id="KW-0547">Nucleotide-binding</keyword>
<keyword evidence="4" id="KW-0472">Membrane</keyword>
<evidence type="ECO:0000313" key="6">
    <source>
        <dbReference type="EMBL" id="WIM05348.1"/>
    </source>
</evidence>
<dbReference type="PRINTS" id="PR00344">
    <property type="entry name" value="BCTRLSENSOR"/>
</dbReference>
<dbReference type="PANTHER" id="PTHR43065:SF52">
    <property type="entry name" value="SENSOR PROTEIN KINASE PILS"/>
    <property type="match status" value="1"/>
</dbReference>
<dbReference type="Gene3D" id="1.10.287.130">
    <property type="match status" value="1"/>
</dbReference>
<keyword evidence="3" id="KW-0597">Phosphoprotein</keyword>
<dbReference type="InterPro" id="IPR036097">
    <property type="entry name" value="HisK_dim/P_sf"/>
</dbReference>
<keyword evidence="6" id="KW-0067">ATP-binding</keyword>
<dbReference type="Gene3D" id="3.30.565.10">
    <property type="entry name" value="Histidine kinase-like ATPase, C-terminal domain"/>
    <property type="match status" value="1"/>
</dbReference>
<dbReference type="PROSITE" id="PS50109">
    <property type="entry name" value="HIS_KIN"/>
    <property type="match status" value="1"/>
</dbReference>
<dbReference type="KEGG" id="npv:OHM77_11765"/>
<dbReference type="EMBL" id="CP107246">
    <property type="protein sequence ID" value="WIM05348.1"/>
    <property type="molecule type" value="Genomic_DNA"/>
</dbReference>
<dbReference type="PANTHER" id="PTHR43065">
    <property type="entry name" value="SENSOR HISTIDINE KINASE"/>
    <property type="match status" value="1"/>
</dbReference>
<dbReference type="SMART" id="SM00388">
    <property type="entry name" value="HisKA"/>
    <property type="match status" value="1"/>
</dbReference>
<feature type="transmembrane region" description="Helical" evidence="4">
    <location>
        <begin position="117"/>
        <end position="134"/>
    </location>
</feature>
<dbReference type="Gene3D" id="3.30.450.20">
    <property type="entry name" value="PAS domain"/>
    <property type="match status" value="1"/>
</dbReference>
<feature type="domain" description="Histidine kinase" evidence="5">
    <location>
        <begin position="329"/>
        <end position="527"/>
    </location>
</feature>
<dbReference type="Pfam" id="PF25323">
    <property type="entry name" value="6TM_PilS"/>
    <property type="match status" value="1"/>
</dbReference>
<dbReference type="Pfam" id="PF02518">
    <property type="entry name" value="HATPase_c"/>
    <property type="match status" value="1"/>
</dbReference>
<reference evidence="6" key="1">
    <citation type="journal article" date="2023" name="Nat. Microbiol.">
        <title>Enrichment and characterization of a nitric oxide-reducing microbial community in a continuous bioreactor.</title>
        <authorList>
            <person name="Garrido-Amador P."/>
            <person name="Stortenbeker N."/>
            <person name="Wessels H.J.C.T."/>
            <person name="Speth D.R."/>
            <person name="Garcia-Heredia I."/>
            <person name="Kartal B."/>
        </authorList>
    </citation>
    <scope>NUCLEOTIDE SEQUENCE</scope>
    <source>
        <strain evidence="6">MAG1</strain>
    </source>
</reference>
<dbReference type="Proteomes" id="UP001234916">
    <property type="component" value="Chromosome"/>
</dbReference>
<evidence type="ECO:0000256" key="2">
    <source>
        <dbReference type="ARBA" id="ARBA00012438"/>
    </source>
</evidence>
<evidence type="ECO:0000256" key="1">
    <source>
        <dbReference type="ARBA" id="ARBA00000085"/>
    </source>
</evidence>
<evidence type="ECO:0000256" key="4">
    <source>
        <dbReference type="SAM" id="Phobius"/>
    </source>
</evidence>
<dbReference type="InterPro" id="IPR003661">
    <property type="entry name" value="HisK_dim/P_dom"/>
</dbReference>
<keyword evidence="4" id="KW-0812">Transmembrane</keyword>
<dbReference type="SMART" id="SM00387">
    <property type="entry name" value="HATPase_c"/>
    <property type="match status" value="1"/>
</dbReference>